<keyword evidence="4 7" id="KW-0812">Transmembrane</keyword>
<keyword evidence="2 7" id="KW-0813">Transport</keyword>
<dbReference type="Gene3D" id="1.10.3720.10">
    <property type="entry name" value="MetI-like"/>
    <property type="match status" value="1"/>
</dbReference>
<dbReference type="CDD" id="cd06261">
    <property type="entry name" value="TM_PBP2"/>
    <property type="match status" value="1"/>
</dbReference>
<reference evidence="10 11" key="1">
    <citation type="submission" date="2018-05" db="EMBL/GenBank/DDBJ databases">
        <title>Genomic Encyclopedia of Type Strains, Phase IV (KMG-IV): sequencing the most valuable type-strain genomes for metagenomic binning, comparative biology and taxonomic classification.</title>
        <authorList>
            <person name="Goeker M."/>
        </authorList>
    </citation>
    <scope>NUCLEOTIDE SEQUENCE [LARGE SCALE GENOMIC DNA]</scope>
    <source>
        <strain evidence="10 11">DSM 24995</strain>
    </source>
</reference>
<feature type="transmembrane region" description="Helical" evidence="7">
    <location>
        <begin position="158"/>
        <end position="178"/>
    </location>
</feature>
<feature type="transmembrane region" description="Helical" evidence="7">
    <location>
        <begin position="129"/>
        <end position="146"/>
    </location>
</feature>
<dbReference type="PROSITE" id="PS50928">
    <property type="entry name" value="ABC_TM1"/>
    <property type="match status" value="1"/>
</dbReference>
<dbReference type="Pfam" id="PF00528">
    <property type="entry name" value="BPD_transp_1"/>
    <property type="match status" value="1"/>
</dbReference>
<evidence type="ECO:0000256" key="2">
    <source>
        <dbReference type="ARBA" id="ARBA00022448"/>
    </source>
</evidence>
<sequence>MRWSKTKKILSWYLLLLIPLTGTVVFNVYPLLRTLGTSLENIKGTFIGFTNYKILFGNDEFKKDVVNTLYMAVLGVGFNVPVAFIIANMLNHVRRGKNVFKVIFLLPMIMSMVTVATLFKYLLMPNESGIINYLLGFLGISPKLWLNGAATARESLVAMAIWKGIGYNIILFFAGLQSVSRELYEASEIDGANEWNKWIYITIPCIKNTFVFVLITSSISALKRFTEVYAVSGETGNPAGALGTIMLFIYKNSFSTLNYKDEGQAAAASIMLFVIILGVTLINYLVTNDKEEGSPRRRSAKCNDGTGKKRRGRRRAGR</sequence>
<feature type="compositionally biased region" description="Basic residues" evidence="8">
    <location>
        <begin position="308"/>
        <end position="318"/>
    </location>
</feature>
<dbReference type="GeneID" id="86064970"/>
<dbReference type="GO" id="GO:0055085">
    <property type="term" value="P:transmembrane transport"/>
    <property type="evidence" value="ECO:0007669"/>
    <property type="project" value="InterPro"/>
</dbReference>
<accession>A0A2V3XUW5</accession>
<feature type="transmembrane region" description="Helical" evidence="7">
    <location>
        <begin position="228"/>
        <end position="250"/>
    </location>
</feature>
<evidence type="ECO:0000256" key="4">
    <source>
        <dbReference type="ARBA" id="ARBA00022692"/>
    </source>
</evidence>
<evidence type="ECO:0000256" key="1">
    <source>
        <dbReference type="ARBA" id="ARBA00004651"/>
    </source>
</evidence>
<evidence type="ECO:0000256" key="8">
    <source>
        <dbReference type="SAM" id="MobiDB-lite"/>
    </source>
</evidence>
<name>A0A2V3XUW5_9FIRM</name>
<dbReference type="AlphaFoldDB" id="A0A2V3XUW5"/>
<keyword evidence="5 7" id="KW-1133">Transmembrane helix</keyword>
<feature type="transmembrane region" description="Helical" evidence="7">
    <location>
        <begin position="102"/>
        <end position="123"/>
    </location>
</feature>
<proteinExistence type="inferred from homology"/>
<comment type="caution">
    <text evidence="10">The sequence shown here is derived from an EMBL/GenBank/DDBJ whole genome shotgun (WGS) entry which is preliminary data.</text>
</comment>
<keyword evidence="11" id="KW-1185">Reference proteome</keyword>
<evidence type="ECO:0000259" key="9">
    <source>
        <dbReference type="PROSITE" id="PS50928"/>
    </source>
</evidence>
<dbReference type="RefSeq" id="WP_167437759.1">
    <property type="nucleotide sequence ID" value="NZ_QJKD01000029.1"/>
</dbReference>
<feature type="transmembrane region" description="Helical" evidence="7">
    <location>
        <begin position="198"/>
        <end position="216"/>
    </location>
</feature>
<evidence type="ECO:0000313" key="11">
    <source>
        <dbReference type="Proteomes" id="UP000248057"/>
    </source>
</evidence>
<dbReference type="InterPro" id="IPR000515">
    <property type="entry name" value="MetI-like"/>
</dbReference>
<evidence type="ECO:0000313" key="10">
    <source>
        <dbReference type="EMBL" id="PXX43708.1"/>
    </source>
</evidence>
<gene>
    <name evidence="10" type="ORF">DFR60_12915</name>
</gene>
<comment type="subcellular location">
    <subcellularLocation>
        <location evidence="1 7">Cell membrane</location>
        <topology evidence="1 7">Multi-pass membrane protein</topology>
    </subcellularLocation>
</comment>
<dbReference type="SUPFAM" id="SSF161098">
    <property type="entry name" value="MetI-like"/>
    <property type="match status" value="1"/>
</dbReference>
<dbReference type="PANTHER" id="PTHR30193:SF37">
    <property type="entry name" value="INNER MEMBRANE ABC TRANSPORTER PERMEASE PROTEIN YCJO"/>
    <property type="match status" value="1"/>
</dbReference>
<dbReference type="InterPro" id="IPR035906">
    <property type="entry name" value="MetI-like_sf"/>
</dbReference>
<dbReference type="PANTHER" id="PTHR30193">
    <property type="entry name" value="ABC TRANSPORTER PERMEASE PROTEIN"/>
    <property type="match status" value="1"/>
</dbReference>
<feature type="transmembrane region" description="Helical" evidence="7">
    <location>
        <begin position="69"/>
        <end position="90"/>
    </location>
</feature>
<dbReference type="Proteomes" id="UP000248057">
    <property type="component" value="Unassembled WGS sequence"/>
</dbReference>
<feature type="transmembrane region" description="Helical" evidence="7">
    <location>
        <begin position="12"/>
        <end position="32"/>
    </location>
</feature>
<dbReference type="EMBL" id="QJKD01000029">
    <property type="protein sequence ID" value="PXX43708.1"/>
    <property type="molecule type" value="Genomic_DNA"/>
</dbReference>
<evidence type="ECO:0000256" key="5">
    <source>
        <dbReference type="ARBA" id="ARBA00022989"/>
    </source>
</evidence>
<feature type="domain" description="ABC transmembrane type-1" evidence="9">
    <location>
        <begin position="65"/>
        <end position="283"/>
    </location>
</feature>
<evidence type="ECO:0000256" key="3">
    <source>
        <dbReference type="ARBA" id="ARBA00022475"/>
    </source>
</evidence>
<dbReference type="InterPro" id="IPR051393">
    <property type="entry name" value="ABC_transporter_permease"/>
</dbReference>
<feature type="transmembrane region" description="Helical" evidence="7">
    <location>
        <begin position="265"/>
        <end position="286"/>
    </location>
</feature>
<organism evidence="10 11">
    <name type="scientific">Hungatella effluvii</name>
    <dbReference type="NCBI Taxonomy" id="1096246"/>
    <lineage>
        <taxon>Bacteria</taxon>
        <taxon>Bacillati</taxon>
        <taxon>Bacillota</taxon>
        <taxon>Clostridia</taxon>
        <taxon>Lachnospirales</taxon>
        <taxon>Lachnospiraceae</taxon>
        <taxon>Hungatella</taxon>
    </lineage>
</organism>
<dbReference type="GO" id="GO:0005886">
    <property type="term" value="C:plasma membrane"/>
    <property type="evidence" value="ECO:0007669"/>
    <property type="project" value="UniProtKB-SubCell"/>
</dbReference>
<keyword evidence="6 7" id="KW-0472">Membrane</keyword>
<keyword evidence="3" id="KW-1003">Cell membrane</keyword>
<comment type="similarity">
    <text evidence="7">Belongs to the binding-protein-dependent transport system permease family.</text>
</comment>
<protein>
    <submittedName>
        <fullName evidence="10">Carbohydrate ABC transporter membrane protein 1 (CUT1 family)</fullName>
    </submittedName>
</protein>
<evidence type="ECO:0000256" key="7">
    <source>
        <dbReference type="RuleBase" id="RU363032"/>
    </source>
</evidence>
<feature type="region of interest" description="Disordered" evidence="8">
    <location>
        <begin position="292"/>
        <end position="318"/>
    </location>
</feature>
<evidence type="ECO:0000256" key="6">
    <source>
        <dbReference type="ARBA" id="ARBA00023136"/>
    </source>
</evidence>